<evidence type="ECO:0000313" key="3">
    <source>
        <dbReference type="Proteomes" id="UP000267535"/>
    </source>
</evidence>
<feature type="transmembrane region" description="Helical" evidence="1">
    <location>
        <begin position="21"/>
        <end position="42"/>
    </location>
</feature>
<organism evidence="2 3">
    <name type="scientific">Amphritea balenae</name>
    <dbReference type="NCBI Taxonomy" id="452629"/>
    <lineage>
        <taxon>Bacteria</taxon>
        <taxon>Pseudomonadati</taxon>
        <taxon>Pseudomonadota</taxon>
        <taxon>Gammaproteobacteria</taxon>
        <taxon>Oceanospirillales</taxon>
        <taxon>Oceanospirillaceae</taxon>
        <taxon>Amphritea</taxon>
    </lineage>
</organism>
<accession>A0A3P1SM87</accession>
<feature type="transmembrane region" description="Helical" evidence="1">
    <location>
        <begin position="94"/>
        <end position="114"/>
    </location>
</feature>
<feature type="transmembrane region" description="Helical" evidence="1">
    <location>
        <begin position="181"/>
        <end position="200"/>
    </location>
</feature>
<feature type="transmembrane region" description="Helical" evidence="1">
    <location>
        <begin position="334"/>
        <end position="352"/>
    </location>
</feature>
<feature type="transmembrane region" description="Helical" evidence="1">
    <location>
        <begin position="148"/>
        <end position="169"/>
    </location>
</feature>
<keyword evidence="3" id="KW-1185">Reference proteome</keyword>
<feature type="transmembrane region" description="Helical" evidence="1">
    <location>
        <begin position="221"/>
        <end position="237"/>
    </location>
</feature>
<feature type="transmembrane region" description="Helical" evidence="1">
    <location>
        <begin position="120"/>
        <end position="141"/>
    </location>
</feature>
<keyword evidence="1" id="KW-0812">Transmembrane</keyword>
<gene>
    <name evidence="2" type="ORF">EHS89_14285</name>
</gene>
<protein>
    <submittedName>
        <fullName evidence="2">NnrS family protein</fullName>
    </submittedName>
</protein>
<evidence type="ECO:0000256" key="1">
    <source>
        <dbReference type="SAM" id="Phobius"/>
    </source>
</evidence>
<dbReference type="OrthoDB" id="9770040at2"/>
<sequence>MQIQEPRQPQGFALFNLGFRPFFLFSALSGVLLMLHWLMLLGQGHTTYNYYLISQYWHGHEMLFGYSIAVIAGFLLTAVRNWTSIQTPYGKTLAGLFFIWLAARILPVISEFAVAIPGSIIAAVDLSFLPLVALSIGVPIVKSGNYRNLVFIGILVAMTVANLLIHLQLLGLTDNTLASGMQLSLGLIVLVMAVMGGRVIPFFTERAMAFEARKYNWIEKSVIPLAAAWLLAGLFGFELITSLLALVNAVIHFIRVAGWFKARMVRNHLIWILHVAYLFIPIGFAMEALSGFTAVSPYLAIHAYAAGAIGSMTLGMMARVSLGHTARPLKVTKTTVIAFILMMLAGLIRAFLPLIPELYNMAIHASGGLWILAWILFLIPYTPILLKSRVDGQFG</sequence>
<evidence type="ECO:0000313" key="2">
    <source>
        <dbReference type="EMBL" id="RRC98256.1"/>
    </source>
</evidence>
<proteinExistence type="predicted"/>
<dbReference type="Proteomes" id="UP000267535">
    <property type="component" value="Unassembled WGS sequence"/>
</dbReference>
<feature type="transmembrane region" description="Helical" evidence="1">
    <location>
        <begin position="62"/>
        <end position="82"/>
    </location>
</feature>
<feature type="transmembrane region" description="Helical" evidence="1">
    <location>
        <begin position="301"/>
        <end position="322"/>
    </location>
</feature>
<dbReference type="Pfam" id="PF05940">
    <property type="entry name" value="NnrS"/>
    <property type="match status" value="1"/>
</dbReference>
<feature type="transmembrane region" description="Helical" evidence="1">
    <location>
        <begin position="269"/>
        <end position="289"/>
    </location>
</feature>
<comment type="caution">
    <text evidence="2">The sequence shown here is derived from an EMBL/GenBank/DDBJ whole genome shotgun (WGS) entry which is preliminary data.</text>
</comment>
<keyword evidence="1" id="KW-0472">Membrane</keyword>
<dbReference type="InterPro" id="IPR010266">
    <property type="entry name" value="NnrS"/>
</dbReference>
<dbReference type="RefSeq" id="WP_124926836.1">
    <property type="nucleotide sequence ID" value="NZ_BMOH01000007.1"/>
</dbReference>
<feature type="transmembrane region" description="Helical" evidence="1">
    <location>
        <begin position="358"/>
        <end position="379"/>
    </location>
</feature>
<dbReference type="EMBL" id="RQXV01000008">
    <property type="protein sequence ID" value="RRC98256.1"/>
    <property type="molecule type" value="Genomic_DNA"/>
</dbReference>
<dbReference type="AlphaFoldDB" id="A0A3P1SM87"/>
<reference evidence="2 3" key="1">
    <citation type="submission" date="2018-11" db="EMBL/GenBank/DDBJ databases">
        <title>The draft genome sequence of Amphritea balenae JAMM 1525T.</title>
        <authorList>
            <person name="Fang Z."/>
            <person name="Zhang Y."/>
            <person name="Han X."/>
        </authorList>
    </citation>
    <scope>NUCLEOTIDE SEQUENCE [LARGE SCALE GENOMIC DNA]</scope>
    <source>
        <strain evidence="2 3">JAMM 1525</strain>
    </source>
</reference>
<feature type="transmembrane region" description="Helical" evidence="1">
    <location>
        <begin position="243"/>
        <end position="262"/>
    </location>
</feature>
<keyword evidence="1" id="KW-1133">Transmembrane helix</keyword>
<name>A0A3P1SM87_9GAMM</name>